<dbReference type="Pfam" id="PF06089">
    <property type="entry name" value="Asparaginase_II"/>
    <property type="match status" value="1"/>
</dbReference>
<name>A0A286GKI7_9PROT</name>
<accession>A0A286GKI7</accession>
<evidence type="ECO:0000313" key="1">
    <source>
        <dbReference type="EMBL" id="SOD96048.1"/>
    </source>
</evidence>
<keyword evidence="2" id="KW-1185">Reference proteome</keyword>
<reference evidence="1 2" key="1">
    <citation type="submission" date="2017-09" db="EMBL/GenBank/DDBJ databases">
        <authorList>
            <person name="Ehlers B."/>
            <person name="Leendertz F.H."/>
        </authorList>
    </citation>
    <scope>NUCLEOTIDE SEQUENCE [LARGE SCALE GENOMIC DNA]</scope>
    <source>
        <strain evidence="1 2">USBA 140</strain>
    </source>
</reference>
<dbReference type="PANTHER" id="PTHR42110:SF1">
    <property type="entry name" value="L-ASPARAGINASE, PUTATIVE (AFU_ORTHOLOGUE AFUA_3G11890)-RELATED"/>
    <property type="match status" value="1"/>
</dbReference>
<protein>
    <submittedName>
        <fullName evidence="1">Asparaginase</fullName>
    </submittedName>
</protein>
<dbReference type="Proteomes" id="UP000219621">
    <property type="component" value="Unassembled WGS sequence"/>
</dbReference>
<sequence>MTATARTITLFRADVPESRHPMMGVVCDAAGTVVRAWGADPHAMVFPRSALKPLQALPLVESGAADAFAVSDAELALACASHNGLPMHVERVAAWLDRIGCTVDDLECGAHDPYDAGATRTIYEHHDKPSALHNNCSGKHTGMLTVCRHLGLPTKGYSDAHHPLQQRILTTYAETSGTPEAAMPVGIDGCSLPAAAMPLSGLATAMARFADPDGRFAPARAEAARRLCRAWAAHPELVAGPNTFNTDAMVLSGNRVLLKRGAQGVYGGCVPEKGLGFAIKAESGNSVAADAMTAVVMRELGLVDDEVWKKMVDLPYFRETSWRGLPAGTYRPEDGWPA</sequence>
<dbReference type="EMBL" id="OCNJ01000005">
    <property type="protein sequence ID" value="SOD96048.1"/>
    <property type="molecule type" value="Genomic_DNA"/>
</dbReference>
<dbReference type="PANTHER" id="PTHR42110">
    <property type="entry name" value="L-ASPARAGINASE, PUTATIVE (AFU_ORTHOLOGUE AFUA_3G11890)-RELATED"/>
    <property type="match status" value="1"/>
</dbReference>
<evidence type="ECO:0000313" key="2">
    <source>
        <dbReference type="Proteomes" id="UP000219621"/>
    </source>
</evidence>
<gene>
    <name evidence="1" type="ORF">SAMN05421508_105129</name>
</gene>
<dbReference type="RefSeq" id="WP_097279508.1">
    <property type="nucleotide sequence ID" value="NZ_OCNJ01000005.1"/>
</dbReference>
<organism evidence="1 2">
    <name type="scientific">Caenispirillum bisanense</name>
    <dbReference type="NCBI Taxonomy" id="414052"/>
    <lineage>
        <taxon>Bacteria</taxon>
        <taxon>Pseudomonadati</taxon>
        <taxon>Pseudomonadota</taxon>
        <taxon>Alphaproteobacteria</taxon>
        <taxon>Rhodospirillales</taxon>
        <taxon>Novispirillaceae</taxon>
        <taxon>Caenispirillum</taxon>
    </lineage>
</organism>
<dbReference type="AlphaFoldDB" id="A0A286GKI7"/>
<dbReference type="InterPro" id="IPR010349">
    <property type="entry name" value="Asparaginase_II"/>
</dbReference>
<proteinExistence type="predicted"/>
<dbReference type="OrthoDB" id="9780674at2"/>